<dbReference type="EMBL" id="CP045875">
    <property type="protein sequence ID" value="QGG47412.1"/>
    <property type="molecule type" value="Genomic_DNA"/>
</dbReference>
<evidence type="ECO:0000313" key="3">
    <source>
        <dbReference type="Proteomes" id="UP000366051"/>
    </source>
</evidence>
<sequence length="67" mass="7847">MEMGTEELGDIDTQSPEIQEWTDKNIALEKELEGDNERIEKAKEMHKELECWLLGGFFLYSSIEVIR</sequence>
<feature type="coiled-coil region" evidence="1">
    <location>
        <begin position="18"/>
        <end position="49"/>
    </location>
</feature>
<proteinExistence type="predicted"/>
<keyword evidence="1" id="KW-0175">Coiled coil</keyword>
<dbReference type="AlphaFoldDB" id="A0A5Q2N2A6"/>
<organism evidence="2 3">
    <name type="scientific">Heliorestis convoluta</name>
    <dbReference type="NCBI Taxonomy" id="356322"/>
    <lineage>
        <taxon>Bacteria</taxon>
        <taxon>Bacillati</taxon>
        <taxon>Bacillota</taxon>
        <taxon>Clostridia</taxon>
        <taxon>Eubacteriales</taxon>
        <taxon>Heliobacteriaceae</taxon>
        <taxon>Heliorestis</taxon>
    </lineage>
</organism>
<gene>
    <name evidence="2" type="ORF">FTV88_1265</name>
</gene>
<evidence type="ECO:0000256" key="1">
    <source>
        <dbReference type="SAM" id="Coils"/>
    </source>
</evidence>
<protein>
    <submittedName>
        <fullName evidence="2">Uncharacterized protein</fullName>
    </submittedName>
</protein>
<accession>A0A5Q2N2A6</accession>
<keyword evidence="3" id="KW-1185">Reference proteome</keyword>
<dbReference type="KEGG" id="hcv:FTV88_1265"/>
<evidence type="ECO:0000313" key="2">
    <source>
        <dbReference type="EMBL" id="QGG47412.1"/>
    </source>
</evidence>
<reference evidence="3" key="1">
    <citation type="submission" date="2019-11" db="EMBL/GenBank/DDBJ databases">
        <title>Genome sequence of Heliorestis convoluta strain HH, an alkaliphilic and minimalistic phototrophic bacterium from a soda lake in Egypt.</title>
        <authorList>
            <person name="Dewey E.D."/>
            <person name="Stokes L.M."/>
            <person name="Burchell B.M."/>
            <person name="Shaffer K.N."/>
            <person name="Huntington A.M."/>
            <person name="Baker J.M."/>
            <person name="Nadendla S."/>
            <person name="Giglio M.G."/>
            <person name="Touchman J.W."/>
            <person name="Blankenship R.E."/>
            <person name="Madigan M.T."/>
            <person name="Sattley W.M."/>
        </authorList>
    </citation>
    <scope>NUCLEOTIDE SEQUENCE [LARGE SCALE GENOMIC DNA]</scope>
    <source>
        <strain evidence="3">HH</strain>
    </source>
</reference>
<dbReference type="RefSeq" id="WP_170285766.1">
    <property type="nucleotide sequence ID" value="NZ_CP045875.1"/>
</dbReference>
<name>A0A5Q2N2A6_9FIRM</name>
<dbReference type="Proteomes" id="UP000366051">
    <property type="component" value="Chromosome"/>
</dbReference>